<evidence type="ECO:0000256" key="4">
    <source>
        <dbReference type="ARBA" id="ARBA00022723"/>
    </source>
</evidence>
<dbReference type="EMBL" id="KQ982585">
    <property type="protein sequence ID" value="KYQ54316.1"/>
    <property type="molecule type" value="Genomic_DNA"/>
</dbReference>
<dbReference type="CDD" id="cd05402">
    <property type="entry name" value="NT_PAP_TUTase"/>
    <property type="match status" value="1"/>
</dbReference>
<dbReference type="InterPro" id="IPR002058">
    <property type="entry name" value="PAP_assoc"/>
</dbReference>
<dbReference type="InterPro" id="IPR043519">
    <property type="entry name" value="NT_sf"/>
</dbReference>
<evidence type="ECO:0000256" key="3">
    <source>
        <dbReference type="ARBA" id="ARBA00022679"/>
    </source>
</evidence>
<keyword evidence="9" id="KW-1185">Reference proteome</keyword>
<evidence type="ECO:0000313" key="9">
    <source>
        <dbReference type="Proteomes" id="UP000075809"/>
    </source>
</evidence>
<dbReference type="GO" id="GO:1990817">
    <property type="term" value="F:poly(A) RNA polymerase activity"/>
    <property type="evidence" value="ECO:0007669"/>
    <property type="project" value="UniProtKB-ARBA"/>
</dbReference>
<evidence type="ECO:0000256" key="2">
    <source>
        <dbReference type="ARBA" id="ARBA00001946"/>
    </source>
</evidence>
<proteinExistence type="predicted"/>
<dbReference type="GO" id="GO:0046872">
    <property type="term" value="F:metal ion binding"/>
    <property type="evidence" value="ECO:0007669"/>
    <property type="project" value="UniProtKB-KW"/>
</dbReference>
<keyword evidence="5" id="KW-0460">Magnesium</keyword>
<feature type="domain" description="PAP-associated" evidence="6">
    <location>
        <begin position="302"/>
        <end position="374"/>
    </location>
</feature>
<dbReference type="PANTHER" id="PTHR12271">
    <property type="entry name" value="POLY A POLYMERASE CID PAP -RELATED"/>
    <property type="match status" value="1"/>
</dbReference>
<evidence type="ECO:0000256" key="5">
    <source>
        <dbReference type="ARBA" id="ARBA00022842"/>
    </source>
</evidence>
<evidence type="ECO:0000259" key="6">
    <source>
        <dbReference type="Pfam" id="PF03828"/>
    </source>
</evidence>
<protein>
    <submittedName>
        <fullName evidence="8">Poly(A) RNA polymerase protein cid1</fullName>
    </submittedName>
</protein>
<comment type="cofactor">
    <cofactor evidence="2">
        <name>Mg(2+)</name>
        <dbReference type="ChEBI" id="CHEBI:18420"/>
    </cofactor>
</comment>
<feature type="domain" description="Poly(A) RNA polymerase mitochondrial-like central palm" evidence="7">
    <location>
        <begin position="103"/>
        <end position="216"/>
    </location>
</feature>
<dbReference type="Pfam" id="PF03828">
    <property type="entry name" value="PAP_assoc"/>
    <property type="match status" value="1"/>
</dbReference>
<dbReference type="STRING" id="64791.A0A151X231"/>
<dbReference type="GO" id="GO:0050265">
    <property type="term" value="F:RNA uridylyltransferase activity"/>
    <property type="evidence" value="ECO:0007669"/>
    <property type="project" value="TreeGrafter"/>
</dbReference>
<sequence>MKIRFMDHLNHKHREIMRKMTNSRFEFCLTCATLWYETNDTEDIHINYRKHCQLQMHQYLKKSNDFALTPLPQPLQELLRDVNEISANLFKSSKKVLNDPKVTQLMDALKHIFGTSQLPVEVLMFGSRVTGLASTNSDIDIYLDFDDECTEPQSIKRSKQIQDCLRTDHENWDIELTLNRSRTPIIKVKHRSTGLQCDISFTNGLSVENSKLIRSFNTAYPPCQKLTLFLKKWLSLAGLSGPDGITNYALVWLVIFYLQVKFKIPSIADLIKSHNQSKIISGWETGISDTILINVPQPPIHELLLGFFEYYGGFDYMHLVVCPLLGETCQKKAFAEMILPNSMKLYIAQLHSEKSEYFRIDSPMCVQDPYDLSHNLTKAVSILTLKRFKHYCNESLSVLPRVIVDS</sequence>
<evidence type="ECO:0000313" key="8">
    <source>
        <dbReference type="EMBL" id="KYQ54316.1"/>
    </source>
</evidence>
<name>A0A151X231_9HYME</name>
<reference evidence="8 9" key="1">
    <citation type="submission" date="2015-09" db="EMBL/GenBank/DDBJ databases">
        <title>Trachymyrmex zeteki WGS genome.</title>
        <authorList>
            <person name="Nygaard S."/>
            <person name="Hu H."/>
            <person name="Boomsma J."/>
            <person name="Zhang G."/>
        </authorList>
    </citation>
    <scope>NUCLEOTIDE SEQUENCE [LARGE SCALE GENOMIC DNA]</scope>
    <source>
        <strain evidence="8">Tzet28-1</strain>
        <tissue evidence="8">Whole body</tissue>
    </source>
</reference>
<organism evidence="8 9">
    <name type="scientific">Mycetomoellerius zeteki</name>
    <dbReference type="NCBI Taxonomy" id="64791"/>
    <lineage>
        <taxon>Eukaryota</taxon>
        <taxon>Metazoa</taxon>
        <taxon>Ecdysozoa</taxon>
        <taxon>Arthropoda</taxon>
        <taxon>Hexapoda</taxon>
        <taxon>Insecta</taxon>
        <taxon>Pterygota</taxon>
        <taxon>Neoptera</taxon>
        <taxon>Endopterygota</taxon>
        <taxon>Hymenoptera</taxon>
        <taxon>Apocrita</taxon>
        <taxon>Aculeata</taxon>
        <taxon>Formicoidea</taxon>
        <taxon>Formicidae</taxon>
        <taxon>Myrmicinae</taxon>
        <taxon>Mycetomoellerius</taxon>
    </lineage>
</organism>
<dbReference type="Pfam" id="PF22600">
    <property type="entry name" value="MTPAP-like_central"/>
    <property type="match status" value="1"/>
</dbReference>
<comment type="cofactor">
    <cofactor evidence="1">
        <name>Mn(2+)</name>
        <dbReference type="ChEBI" id="CHEBI:29035"/>
    </cofactor>
</comment>
<dbReference type="SUPFAM" id="SSF81301">
    <property type="entry name" value="Nucleotidyltransferase"/>
    <property type="match status" value="1"/>
</dbReference>
<gene>
    <name evidence="8" type="ORF">ALC60_06862</name>
</gene>
<dbReference type="PANTHER" id="PTHR12271:SF66">
    <property type="entry name" value="TERMINAL URIDYLYLTRANSFERASE TAILOR"/>
    <property type="match status" value="1"/>
</dbReference>
<dbReference type="GO" id="GO:0031123">
    <property type="term" value="P:RNA 3'-end processing"/>
    <property type="evidence" value="ECO:0007669"/>
    <property type="project" value="TreeGrafter"/>
</dbReference>
<keyword evidence="3" id="KW-0808">Transferase</keyword>
<evidence type="ECO:0000259" key="7">
    <source>
        <dbReference type="Pfam" id="PF22600"/>
    </source>
</evidence>
<dbReference type="Gene3D" id="1.10.1410.10">
    <property type="match status" value="1"/>
</dbReference>
<dbReference type="Proteomes" id="UP000075809">
    <property type="component" value="Unassembled WGS sequence"/>
</dbReference>
<dbReference type="AlphaFoldDB" id="A0A151X231"/>
<evidence type="ECO:0000256" key="1">
    <source>
        <dbReference type="ARBA" id="ARBA00001936"/>
    </source>
</evidence>
<dbReference type="InterPro" id="IPR054708">
    <property type="entry name" value="MTPAP-like_central"/>
</dbReference>
<dbReference type="Gene3D" id="3.30.460.10">
    <property type="entry name" value="Beta Polymerase, domain 2"/>
    <property type="match status" value="1"/>
</dbReference>
<dbReference type="SUPFAM" id="SSF81631">
    <property type="entry name" value="PAP/OAS1 substrate-binding domain"/>
    <property type="match status" value="1"/>
</dbReference>
<keyword evidence="4" id="KW-0479">Metal-binding</keyword>
<accession>A0A151X231</accession>